<dbReference type="Pfam" id="PF22848">
    <property type="entry name" value="ASD1_dom"/>
    <property type="match status" value="1"/>
</dbReference>
<evidence type="ECO:0000256" key="3">
    <source>
        <dbReference type="ARBA" id="ARBA00007186"/>
    </source>
</evidence>
<dbReference type="InterPro" id="IPR017853">
    <property type="entry name" value="GH"/>
</dbReference>
<dbReference type="InterPro" id="IPR013780">
    <property type="entry name" value="Glyco_hydro_b"/>
</dbReference>
<evidence type="ECO:0000256" key="7">
    <source>
        <dbReference type="ARBA" id="ARBA00023277"/>
    </source>
</evidence>
<dbReference type="Proteomes" id="UP000447876">
    <property type="component" value="Unassembled WGS sequence"/>
</dbReference>
<comment type="similarity">
    <text evidence="3">Belongs to the glycosyl hydrolase 51 family.</text>
</comment>
<name>A0A7X2Z0I0_9BACL</name>
<dbReference type="EMBL" id="WNZW01000002">
    <property type="protein sequence ID" value="MUG45200.1"/>
    <property type="molecule type" value="Genomic_DNA"/>
</dbReference>
<evidence type="ECO:0000256" key="8">
    <source>
        <dbReference type="ARBA" id="ARBA00023295"/>
    </source>
</evidence>
<evidence type="ECO:0000256" key="2">
    <source>
        <dbReference type="ARBA" id="ARBA00004881"/>
    </source>
</evidence>
<evidence type="ECO:0000256" key="5">
    <source>
        <dbReference type="ARBA" id="ARBA00012670"/>
    </source>
</evidence>
<dbReference type="PANTHER" id="PTHR43576:SF3">
    <property type="entry name" value="ALPHA-L-ARABINOFURANOSIDASE C"/>
    <property type="match status" value="1"/>
</dbReference>
<keyword evidence="8" id="KW-0326">Glycosidase</keyword>
<accession>A0A7X2Z0I0</accession>
<proteinExistence type="inferred from homology"/>
<dbReference type="SMART" id="SM00813">
    <property type="entry name" value="Alpha-L-AF_C"/>
    <property type="match status" value="1"/>
</dbReference>
<dbReference type="Gene3D" id="2.60.40.1180">
    <property type="entry name" value="Golgi alpha-mannosidase II"/>
    <property type="match status" value="1"/>
</dbReference>
<dbReference type="OrthoDB" id="9758333at2"/>
<dbReference type="InterPro" id="IPR055235">
    <property type="entry name" value="ASD1_cat"/>
</dbReference>
<keyword evidence="7" id="KW-0119">Carbohydrate metabolism</keyword>
<evidence type="ECO:0000256" key="1">
    <source>
        <dbReference type="ARBA" id="ARBA00001462"/>
    </source>
</evidence>
<protein>
    <recommendedName>
        <fullName evidence="5">non-reducing end alpha-L-arabinofuranosidase</fullName>
        <ecNumber evidence="5">3.2.1.55</ecNumber>
    </recommendedName>
</protein>
<evidence type="ECO:0000259" key="9">
    <source>
        <dbReference type="SMART" id="SM00813"/>
    </source>
</evidence>
<evidence type="ECO:0000313" key="10">
    <source>
        <dbReference type="EMBL" id="MUG45200.1"/>
    </source>
</evidence>
<evidence type="ECO:0000256" key="4">
    <source>
        <dbReference type="ARBA" id="ARBA00011165"/>
    </source>
</evidence>
<comment type="caution">
    <text evidence="10">The sequence shown here is derived from an EMBL/GenBank/DDBJ whole genome shotgun (WGS) entry which is preliminary data.</text>
</comment>
<comment type="pathway">
    <text evidence="2">Glycan metabolism.</text>
</comment>
<sequence length="516" mass="58659">MKRKVNILSTTSKSASTQKARMVVDKAFKIAEVDKRIYGSFIEHLGRAVYGGIYEPSHPGADNLGFRNDVKDLVRQLNVPIIRYPGGNFVSGYNWEDGVGPVEQRPKRLDLAWRALEPNEVGTNEFMNWAKEVGSEVMMAVNLGTRGVDAARNLLEYCNHPGGSYWSDLRRSHGYEQPHKIKTWCLGNEMDGPWQIGQKTPVEYGRLAYETAKAMRLVDPDIELVSCGSSSTAMPTFPEWEAVTLDHTYDVADFVSLHQYYGNRDDDTANYLARSMDMEHFIRTVIATCDYIKAKKRSKKTMYLSFDEWNVWYHSNQADREIEPWSVGPPQLEDVYNFEDALLVGSMLITLLRHADRVKMACMAQLVNVIAPIMTENGGRAWKQTIFYPYMHASIYGRGVSLQPVVESPVYDAQDYTDVPYLDSAVVYNEAEEELTIFAVNRHLEEALELKCDVRGFENYRVIEHIVLEHDDLKAANTANEEKVKPHSHGDAACENGYVNTRLSKASWNVIRLKKA</sequence>
<keyword evidence="6" id="KW-0378">Hydrolase</keyword>
<dbReference type="EC" id="3.2.1.55" evidence="5"/>
<dbReference type="SUPFAM" id="SSF51011">
    <property type="entry name" value="Glycosyl hydrolase domain"/>
    <property type="match status" value="1"/>
</dbReference>
<evidence type="ECO:0000256" key="6">
    <source>
        <dbReference type="ARBA" id="ARBA00022801"/>
    </source>
</evidence>
<dbReference type="GO" id="GO:0046373">
    <property type="term" value="P:L-arabinose metabolic process"/>
    <property type="evidence" value="ECO:0007669"/>
    <property type="project" value="InterPro"/>
</dbReference>
<dbReference type="PANTHER" id="PTHR43576">
    <property type="entry name" value="ALPHA-L-ARABINOFURANOSIDASE C-RELATED"/>
    <property type="match status" value="1"/>
</dbReference>
<comment type="catalytic activity">
    <reaction evidence="1">
        <text>Hydrolysis of terminal non-reducing alpha-L-arabinofuranoside residues in alpha-L-arabinosides.</text>
        <dbReference type="EC" id="3.2.1.55"/>
    </reaction>
</comment>
<dbReference type="SUPFAM" id="SSF51445">
    <property type="entry name" value="(Trans)glycosidases"/>
    <property type="match status" value="1"/>
</dbReference>
<comment type="subunit">
    <text evidence="4">Homohexamer; trimer of dimers.</text>
</comment>
<gene>
    <name evidence="10" type="ORF">GNP95_09335</name>
</gene>
<dbReference type="AlphaFoldDB" id="A0A7X2Z0I0"/>
<dbReference type="Pfam" id="PF06964">
    <property type="entry name" value="Alpha-L-AF_C"/>
    <property type="match status" value="1"/>
</dbReference>
<reference evidence="10 11" key="1">
    <citation type="submission" date="2019-11" db="EMBL/GenBank/DDBJ databases">
        <title>Draft genome sequences of five Paenibacillus species of dairy origin.</title>
        <authorList>
            <person name="Olajide A.M."/>
            <person name="Chen S."/>
            <person name="Lapointe G."/>
        </authorList>
    </citation>
    <scope>NUCLEOTIDE SEQUENCE [LARGE SCALE GENOMIC DNA]</scope>
    <source>
        <strain evidence="10 11">12CR55</strain>
    </source>
</reference>
<evidence type="ECO:0000313" key="11">
    <source>
        <dbReference type="Proteomes" id="UP000447876"/>
    </source>
</evidence>
<dbReference type="InterPro" id="IPR010720">
    <property type="entry name" value="Alpha-L-AF_C"/>
</dbReference>
<dbReference type="GO" id="GO:0046556">
    <property type="term" value="F:alpha-L-arabinofuranosidase activity"/>
    <property type="evidence" value="ECO:0007669"/>
    <property type="project" value="UniProtKB-EC"/>
</dbReference>
<organism evidence="10 11">
    <name type="scientific">Paenibacillus woosongensis</name>
    <dbReference type="NCBI Taxonomy" id="307580"/>
    <lineage>
        <taxon>Bacteria</taxon>
        <taxon>Bacillati</taxon>
        <taxon>Bacillota</taxon>
        <taxon>Bacilli</taxon>
        <taxon>Bacillales</taxon>
        <taxon>Paenibacillaceae</taxon>
        <taxon>Paenibacillus</taxon>
    </lineage>
</organism>
<dbReference type="GO" id="GO:0000272">
    <property type="term" value="P:polysaccharide catabolic process"/>
    <property type="evidence" value="ECO:0007669"/>
    <property type="project" value="TreeGrafter"/>
</dbReference>
<feature type="domain" description="Alpha-L-arabinofuranosidase C-terminal" evidence="9">
    <location>
        <begin position="307"/>
        <end position="507"/>
    </location>
</feature>
<dbReference type="Gene3D" id="3.20.20.80">
    <property type="entry name" value="Glycosidases"/>
    <property type="match status" value="1"/>
</dbReference>